<dbReference type="InterPro" id="IPR015854">
    <property type="entry name" value="ABC_transpr_LolD-like"/>
</dbReference>
<comment type="subcellular location">
    <subcellularLocation>
        <location evidence="8">Cell inner membrane</location>
        <topology evidence="8">Peripheral membrane protein</topology>
    </subcellularLocation>
</comment>
<dbReference type="PROSITE" id="PS50893">
    <property type="entry name" value="ABC_TRANSPORTER_2"/>
    <property type="match status" value="1"/>
</dbReference>
<keyword evidence="4 8" id="KW-0547">Nucleotide-binding</keyword>
<dbReference type="PANTHER" id="PTHR24220">
    <property type="entry name" value="IMPORT ATP-BINDING PROTEIN"/>
    <property type="match status" value="1"/>
</dbReference>
<dbReference type="GO" id="GO:0016887">
    <property type="term" value="F:ATP hydrolysis activity"/>
    <property type="evidence" value="ECO:0007669"/>
    <property type="project" value="InterPro"/>
</dbReference>
<feature type="domain" description="ABC transporter" evidence="9">
    <location>
        <begin position="29"/>
        <end position="256"/>
    </location>
</feature>
<dbReference type="EC" id="7.6.2.-" evidence="8"/>
<dbReference type="PROSITE" id="PS00211">
    <property type="entry name" value="ABC_TRANSPORTER_1"/>
    <property type="match status" value="1"/>
</dbReference>
<name>G8LJN0_9ENTR</name>
<sequence length="256" mass="27906">MRCFLRFILPGALPPLNPLRLYVMNKILLQCDNLSKRYQEGTVQTDVLHNVSFSVGEGEMMAIVGSSGSGKSTLLHLLGGLDTPTSGDVIFSGQPMSKMSSAAKAELRNRELGFIYQFHHLLPDFTALENVAMPLLIGKKKPAEINTRASDMLKAVGLGHRGSHRPSELSGGERQRVAIARALVNNPRLVLADEPTGNLDARNADSIFQLLGELNASQGTAFLVVTHDLQLAKRMGRQLEMRDGHLNPELTLMGAE</sequence>
<dbReference type="FunFam" id="3.40.50.300:FF:000230">
    <property type="entry name" value="Lipoprotein-releasing system ATP-binding protein LolD"/>
    <property type="match status" value="1"/>
</dbReference>
<dbReference type="Proteomes" id="UP000007838">
    <property type="component" value="Chromosome"/>
</dbReference>
<dbReference type="GO" id="GO:0089705">
    <property type="term" value="P:protein localization to outer membrane"/>
    <property type="evidence" value="ECO:0007669"/>
    <property type="project" value="TreeGrafter"/>
</dbReference>
<dbReference type="GO" id="GO:0005524">
    <property type="term" value="F:ATP binding"/>
    <property type="evidence" value="ECO:0007669"/>
    <property type="project" value="UniProtKB-UniRule"/>
</dbReference>
<dbReference type="STRING" id="299767.GCA_900068845_03934"/>
<keyword evidence="7 8" id="KW-0472">Membrane</keyword>
<evidence type="ECO:0000256" key="1">
    <source>
        <dbReference type="ARBA" id="ARBA00022448"/>
    </source>
</evidence>
<dbReference type="CDD" id="cd03255">
    <property type="entry name" value="ABC_MJ0796_LolCDE_FtsE"/>
    <property type="match status" value="1"/>
</dbReference>
<dbReference type="InterPro" id="IPR027417">
    <property type="entry name" value="P-loop_NTPase"/>
</dbReference>
<proteinExistence type="inferred from homology"/>
<dbReference type="InterPro" id="IPR003593">
    <property type="entry name" value="AAA+_ATPase"/>
</dbReference>
<dbReference type="GO" id="GO:0022857">
    <property type="term" value="F:transmembrane transporter activity"/>
    <property type="evidence" value="ECO:0007669"/>
    <property type="project" value="TreeGrafter"/>
</dbReference>
<dbReference type="KEGG" id="eec:EcWSU1_01711"/>
<evidence type="ECO:0000256" key="5">
    <source>
        <dbReference type="ARBA" id="ARBA00022840"/>
    </source>
</evidence>
<evidence type="ECO:0000256" key="3">
    <source>
        <dbReference type="ARBA" id="ARBA00022519"/>
    </source>
</evidence>
<evidence type="ECO:0000259" key="9">
    <source>
        <dbReference type="PROSITE" id="PS50893"/>
    </source>
</evidence>
<evidence type="ECO:0000256" key="4">
    <source>
        <dbReference type="ARBA" id="ARBA00022741"/>
    </source>
</evidence>
<dbReference type="Pfam" id="PF00005">
    <property type="entry name" value="ABC_tran"/>
    <property type="match status" value="1"/>
</dbReference>
<keyword evidence="5 8" id="KW-0067">ATP-binding</keyword>
<keyword evidence="2 8" id="KW-1003">Cell membrane</keyword>
<protein>
    <recommendedName>
        <fullName evidence="8">Lipoprotein-releasing system ATP-binding protein LolD</fullName>
        <ecNumber evidence="8">7.6.2.-</ecNumber>
    </recommendedName>
</protein>
<reference evidence="10 11" key="1">
    <citation type="journal article" date="2011" name="Stand. Genomic Sci.">
        <title>Complete genome of the onion pathogen Enterobacter cloacae EcWSU1.</title>
        <authorList>
            <person name="Humann J.L."/>
            <person name="Wildung M."/>
            <person name="Cheng C.H."/>
            <person name="Lee T."/>
            <person name="Stewart J.E."/>
            <person name="Drew J.C."/>
            <person name="Triplett E.W."/>
            <person name="Main D."/>
            <person name="Schroeder B.K."/>
        </authorList>
    </citation>
    <scope>NUCLEOTIDE SEQUENCE [LARGE SCALE GENOMIC DNA]</scope>
    <source>
        <strain evidence="10 11">EcWSU1</strain>
    </source>
</reference>
<comment type="similarity">
    <text evidence="8">Belongs to the ABC transporter superfamily. Lipoprotein translocase (TC 3.A.1.125) family.</text>
</comment>
<evidence type="ECO:0000256" key="8">
    <source>
        <dbReference type="RuleBase" id="RU367068"/>
    </source>
</evidence>
<dbReference type="NCBIfam" id="NF008639">
    <property type="entry name" value="PRK11629.1"/>
    <property type="match status" value="1"/>
</dbReference>
<keyword evidence="6 8" id="KW-1278">Translocase</keyword>
<dbReference type="Gene3D" id="3.40.50.300">
    <property type="entry name" value="P-loop containing nucleotide triphosphate hydrolases"/>
    <property type="match status" value="1"/>
</dbReference>
<dbReference type="InterPro" id="IPR003439">
    <property type="entry name" value="ABC_transporter-like_ATP-bd"/>
</dbReference>
<dbReference type="eggNOG" id="COG1136">
    <property type="taxonomic scope" value="Bacteria"/>
</dbReference>
<comment type="subunit">
    <text evidence="8">The complex is composed of two ATP-binding proteins (LolD) and two transmembrane proteins (LolC and LolE).</text>
</comment>
<evidence type="ECO:0000256" key="7">
    <source>
        <dbReference type="ARBA" id="ARBA00023136"/>
    </source>
</evidence>
<dbReference type="SMART" id="SM00382">
    <property type="entry name" value="AAA"/>
    <property type="match status" value="1"/>
</dbReference>
<dbReference type="NCBIfam" id="TIGR02211">
    <property type="entry name" value="LolD_lipo_ex"/>
    <property type="match status" value="1"/>
</dbReference>
<dbReference type="AlphaFoldDB" id="G8LJN0"/>
<dbReference type="InterPro" id="IPR017911">
    <property type="entry name" value="MacB-like_ATP-bd"/>
</dbReference>
<evidence type="ECO:0000256" key="6">
    <source>
        <dbReference type="ARBA" id="ARBA00022967"/>
    </source>
</evidence>
<dbReference type="PANTHER" id="PTHR24220:SF689">
    <property type="entry name" value="LIPOPROTEIN-RELEASING SYSTEM ATP-BINDING PROTEIN LOLD"/>
    <property type="match status" value="1"/>
</dbReference>
<keyword evidence="3 8" id="KW-0997">Cell inner membrane</keyword>
<accession>G8LJN0</accession>
<evidence type="ECO:0000313" key="10">
    <source>
        <dbReference type="EMBL" id="AEW73150.1"/>
    </source>
</evidence>
<dbReference type="GO" id="GO:0044874">
    <property type="term" value="P:lipoprotein localization to outer membrane"/>
    <property type="evidence" value="ECO:0007669"/>
    <property type="project" value="UniProtKB-ARBA"/>
</dbReference>
<dbReference type="SUPFAM" id="SSF52540">
    <property type="entry name" value="P-loop containing nucleoside triphosphate hydrolases"/>
    <property type="match status" value="1"/>
</dbReference>
<organism evidence="10 11">
    <name type="scientific">Enterobacter ludwigii</name>
    <dbReference type="NCBI Taxonomy" id="299767"/>
    <lineage>
        <taxon>Bacteria</taxon>
        <taxon>Pseudomonadati</taxon>
        <taxon>Pseudomonadota</taxon>
        <taxon>Gammaproteobacteria</taxon>
        <taxon>Enterobacterales</taxon>
        <taxon>Enterobacteriaceae</taxon>
        <taxon>Enterobacter</taxon>
        <taxon>Enterobacter cloacae complex</taxon>
    </lineage>
</organism>
<evidence type="ECO:0000313" key="11">
    <source>
        <dbReference type="Proteomes" id="UP000007838"/>
    </source>
</evidence>
<keyword evidence="1 8" id="KW-0813">Transport</keyword>
<dbReference type="GO" id="GO:0005886">
    <property type="term" value="C:plasma membrane"/>
    <property type="evidence" value="ECO:0007669"/>
    <property type="project" value="UniProtKB-SubCell"/>
</dbReference>
<keyword evidence="10" id="KW-0449">Lipoprotein</keyword>
<gene>
    <name evidence="8 10" type="primary">lolD</name>
    <name evidence="10" type="ORF">EcWSU1_01711</name>
</gene>
<dbReference type="InterPro" id="IPR017871">
    <property type="entry name" value="ABC_transporter-like_CS"/>
</dbReference>
<dbReference type="InterPro" id="IPR011924">
    <property type="entry name" value="LolD_lipo_ATP-bd"/>
</dbReference>
<dbReference type="HOGENOM" id="CLU_000604_1_22_6"/>
<evidence type="ECO:0000256" key="2">
    <source>
        <dbReference type="ARBA" id="ARBA00022475"/>
    </source>
</evidence>
<comment type="function">
    <text evidence="8">Part of the ABC transporter complex LolCDE involved in the translocation of mature outer membrane-directed lipoproteins, from the inner membrane to the periplasmic chaperone, LolA. Responsible for the formation of the LolA-lipoprotein complex in an ATP-dependent manner.</text>
</comment>
<dbReference type="EMBL" id="CP002886">
    <property type="protein sequence ID" value="AEW73150.1"/>
    <property type="molecule type" value="Genomic_DNA"/>
</dbReference>